<keyword evidence="1" id="KW-1133">Transmembrane helix</keyword>
<accession>B9BXD3</accession>
<proteinExistence type="predicted"/>
<feature type="transmembrane region" description="Helical" evidence="1">
    <location>
        <begin position="89"/>
        <end position="108"/>
    </location>
</feature>
<protein>
    <submittedName>
        <fullName evidence="2">Uncharacterized protein</fullName>
    </submittedName>
</protein>
<sequence>MRRRIVYSPVTLMNFLVNWLIALAALLAAALFLCLRPSRAHGAAGAGRARRFACARLLAQAVTGFWASALMVARALLGGASVGASPAGFAALAFGALGLATLAGYWSACAWRLRGPRRLFAGR</sequence>
<name>B9BXD3_9BURK</name>
<evidence type="ECO:0000256" key="1">
    <source>
        <dbReference type="SAM" id="Phobius"/>
    </source>
</evidence>
<keyword evidence="1" id="KW-0812">Transmembrane</keyword>
<evidence type="ECO:0000313" key="3">
    <source>
        <dbReference type="Proteomes" id="UP000004535"/>
    </source>
</evidence>
<gene>
    <name evidence="2" type="ORF">BURMUCGD2_2552</name>
</gene>
<keyword evidence="1" id="KW-0472">Membrane</keyword>
<comment type="caution">
    <text evidence="2">The sequence shown here is derived from an EMBL/GenBank/DDBJ whole genome shotgun (WGS) entry which is preliminary data.</text>
</comment>
<dbReference type="AlphaFoldDB" id="B9BXD3"/>
<evidence type="ECO:0000313" key="2">
    <source>
        <dbReference type="EMBL" id="EEE04643.1"/>
    </source>
</evidence>
<reference evidence="2 3" key="1">
    <citation type="journal article" date="2012" name="J. Bacteriol.">
        <title>Draft Genome Sequence Determination for Cystic Fibrosis and Chronic Granulomatous Disease Burkholderia multivorans Isolates.</title>
        <authorList>
            <person name="Varga J.J."/>
            <person name="Losada L."/>
            <person name="Zelazny A.M."/>
            <person name="Brinkac L."/>
            <person name="Harkins D."/>
            <person name="Radune D."/>
            <person name="Hostetler J."/>
            <person name="Sampaio E.P."/>
            <person name="Ronning C.M."/>
            <person name="Nierman W.C."/>
            <person name="Greenberg D.E."/>
            <person name="Holland S.M."/>
            <person name="Goldberg J.B."/>
        </authorList>
    </citation>
    <scope>NUCLEOTIDE SEQUENCE [LARGE SCALE GENOMIC DNA]</scope>
    <source>
        <strain evidence="2 3">CGD2</strain>
    </source>
</reference>
<feature type="transmembrane region" description="Helical" evidence="1">
    <location>
        <begin position="58"/>
        <end position="77"/>
    </location>
</feature>
<dbReference type="Proteomes" id="UP000004535">
    <property type="component" value="Unassembled WGS sequence"/>
</dbReference>
<organism evidence="2 3">
    <name type="scientific">Burkholderia multivorans CGD2</name>
    <dbReference type="NCBI Taxonomy" id="513052"/>
    <lineage>
        <taxon>Bacteria</taxon>
        <taxon>Pseudomonadati</taxon>
        <taxon>Pseudomonadota</taxon>
        <taxon>Betaproteobacteria</taxon>
        <taxon>Burkholderiales</taxon>
        <taxon>Burkholderiaceae</taxon>
        <taxon>Burkholderia</taxon>
        <taxon>Burkholderia cepacia complex</taxon>
    </lineage>
</organism>
<dbReference type="EMBL" id="ACFC01000014">
    <property type="protein sequence ID" value="EEE04643.1"/>
    <property type="molecule type" value="Genomic_DNA"/>
</dbReference>